<reference evidence="2" key="3">
    <citation type="journal article" date="2021" name="Syst. Appl. Microbiol.">
        <title>Roseomonas hellenica sp. nov., isolated from roots of wild-growing Alkanna tinctoria.</title>
        <authorList>
            <person name="Rat A."/>
            <person name="Naranjo H.D."/>
            <person name="Lebbe L."/>
            <person name="Cnockaert M."/>
            <person name="Krigas N."/>
            <person name="Grigoriadou K."/>
            <person name="Maloupa E."/>
            <person name="Willems A."/>
        </authorList>
    </citation>
    <scope>NUCLEOTIDE SEQUENCE</scope>
    <source>
        <strain evidence="2">LMG 31161</strain>
    </source>
</reference>
<dbReference type="EMBL" id="JAAEDK010000035">
    <property type="protein sequence ID" value="MBR0660678.1"/>
    <property type="molecule type" value="Genomic_DNA"/>
</dbReference>
<dbReference type="Gene3D" id="3.10.450.50">
    <property type="match status" value="1"/>
</dbReference>
<evidence type="ECO:0000259" key="1">
    <source>
        <dbReference type="Pfam" id="PF12680"/>
    </source>
</evidence>
<evidence type="ECO:0000313" key="5">
    <source>
        <dbReference type="Proteomes" id="UP001138708"/>
    </source>
</evidence>
<comment type="caution">
    <text evidence="2">The sequence shown here is derived from an EMBL/GenBank/DDBJ whole genome shotgun (WGS) entry which is preliminary data.</text>
</comment>
<dbReference type="SUPFAM" id="SSF54427">
    <property type="entry name" value="NTF2-like"/>
    <property type="match status" value="1"/>
</dbReference>
<dbReference type="AlphaFoldDB" id="A0A9X9WK18"/>
<evidence type="ECO:0000313" key="4">
    <source>
        <dbReference type="Proteomes" id="UP000746741"/>
    </source>
</evidence>
<protein>
    <submittedName>
        <fullName evidence="2">Nuclear transport factor 2 family protein</fullName>
    </submittedName>
</protein>
<keyword evidence="4" id="KW-1185">Reference proteome</keyword>
<dbReference type="Proteomes" id="UP001138708">
    <property type="component" value="Unassembled WGS sequence"/>
</dbReference>
<dbReference type="EMBL" id="JAAVUP010000002">
    <property type="protein sequence ID" value="NKE17505.1"/>
    <property type="molecule type" value="Genomic_DNA"/>
</dbReference>
<reference evidence="3 4" key="2">
    <citation type="submission" date="2020-02" db="EMBL/GenBank/DDBJ databases">
        <authorList>
            <person name="Sun Q."/>
            <person name="Inoue M."/>
        </authorList>
    </citation>
    <scope>NUCLEOTIDE SEQUENCE [LARGE SCALE GENOMIC DNA]</scope>
    <source>
        <strain evidence="3 4">KCTC 22478</strain>
    </source>
</reference>
<dbReference type="PANTHER" id="PTHR41252">
    <property type="entry name" value="BLR2505 PROTEIN"/>
    <property type="match status" value="1"/>
</dbReference>
<accession>A0A9X9WK18</accession>
<gene>
    <name evidence="3" type="ORF">GWK15_11165</name>
    <name evidence="2" type="ORF">GXW75_15580</name>
</gene>
<dbReference type="Pfam" id="PF12680">
    <property type="entry name" value="SnoaL_2"/>
    <property type="match status" value="1"/>
</dbReference>
<reference evidence="2" key="1">
    <citation type="submission" date="2020-01" db="EMBL/GenBank/DDBJ databases">
        <authorList>
            <person name="Rat A."/>
        </authorList>
    </citation>
    <scope>NUCLEOTIDE SEQUENCE</scope>
    <source>
        <strain evidence="2">LMG 31161</strain>
    </source>
</reference>
<dbReference type="PANTHER" id="PTHR41252:SF1">
    <property type="entry name" value="BLR2505 PROTEIN"/>
    <property type="match status" value="1"/>
</dbReference>
<organism evidence="2 5">
    <name type="scientific">Neoroseomonas oryzicola</name>
    <dbReference type="NCBI Taxonomy" id="535904"/>
    <lineage>
        <taxon>Bacteria</taxon>
        <taxon>Pseudomonadati</taxon>
        <taxon>Pseudomonadota</taxon>
        <taxon>Alphaproteobacteria</taxon>
        <taxon>Acetobacterales</taxon>
        <taxon>Acetobacteraceae</taxon>
        <taxon>Neoroseomonas</taxon>
    </lineage>
</organism>
<evidence type="ECO:0000313" key="2">
    <source>
        <dbReference type="EMBL" id="MBR0660678.1"/>
    </source>
</evidence>
<dbReference type="InterPro" id="IPR037401">
    <property type="entry name" value="SnoaL-like"/>
</dbReference>
<dbReference type="InterPro" id="IPR032710">
    <property type="entry name" value="NTF2-like_dom_sf"/>
</dbReference>
<feature type="domain" description="SnoaL-like" evidence="1">
    <location>
        <begin position="13"/>
        <end position="121"/>
    </location>
</feature>
<sequence>MAEDATARNRARVEAIYAAYLAGDLPAVLDAMAPDVRWVSGEATSGAPWCGERLGRAGVEAYFAALAAACRIVDYRVGRIIADGDWVAVTATVRARFHQTGEEQQVDKVDVLRLRDGQVVEFREFYDTTAIAAACAA</sequence>
<dbReference type="RefSeq" id="WP_168041355.1">
    <property type="nucleotide sequence ID" value="NZ_JAAEDK010000035.1"/>
</dbReference>
<dbReference type="Proteomes" id="UP000746741">
    <property type="component" value="Unassembled WGS sequence"/>
</dbReference>
<evidence type="ECO:0000313" key="3">
    <source>
        <dbReference type="EMBL" id="NKE17505.1"/>
    </source>
</evidence>
<name>A0A9X9WK18_9PROT</name>
<proteinExistence type="predicted"/>